<dbReference type="EMBL" id="JABXWP010000001">
    <property type="protein sequence ID" value="NVO87028.1"/>
    <property type="molecule type" value="Genomic_DNA"/>
</dbReference>
<dbReference type="RefSeq" id="WP_176817419.1">
    <property type="nucleotide sequence ID" value="NZ_JABXWP010000001.1"/>
</dbReference>
<reference evidence="2 3" key="1">
    <citation type="submission" date="2020-06" db="EMBL/GenBank/DDBJ databases">
        <title>Lactobacillus rhamnosus QC,genome.</title>
        <authorList>
            <person name="Yi H."/>
            <person name="Jin M."/>
        </authorList>
    </citation>
    <scope>NUCLEOTIDE SEQUENCE [LARGE SCALE GENOMIC DNA]</scope>
    <source>
        <strain evidence="2 3">QC</strain>
    </source>
</reference>
<proteinExistence type="predicted"/>
<protein>
    <submittedName>
        <fullName evidence="2">EAL domain-containing protein</fullName>
    </submittedName>
</protein>
<dbReference type="InterPro" id="IPR035919">
    <property type="entry name" value="EAL_sf"/>
</dbReference>
<evidence type="ECO:0000313" key="2">
    <source>
        <dbReference type="EMBL" id="NVO87028.1"/>
    </source>
</evidence>
<dbReference type="InterPro" id="IPR001633">
    <property type="entry name" value="EAL_dom"/>
</dbReference>
<evidence type="ECO:0000259" key="1">
    <source>
        <dbReference type="PROSITE" id="PS50883"/>
    </source>
</evidence>
<dbReference type="Gene3D" id="3.20.20.450">
    <property type="entry name" value="EAL domain"/>
    <property type="match status" value="1"/>
</dbReference>
<dbReference type="PANTHER" id="PTHR33121">
    <property type="entry name" value="CYCLIC DI-GMP PHOSPHODIESTERASE PDEF"/>
    <property type="match status" value="1"/>
</dbReference>
<comment type="caution">
    <text evidence="2">The sequence shown here is derived from an EMBL/GenBank/DDBJ whole genome shotgun (WGS) entry which is preliminary data.</text>
</comment>
<gene>
    <name evidence="2" type="ORF">HWN39_00775</name>
</gene>
<dbReference type="Proteomes" id="UP000542889">
    <property type="component" value="Unassembled WGS sequence"/>
</dbReference>
<dbReference type="Pfam" id="PF00563">
    <property type="entry name" value="EAL"/>
    <property type="match status" value="1"/>
</dbReference>
<dbReference type="PANTHER" id="PTHR33121:SF70">
    <property type="entry name" value="SIGNALING PROTEIN YKOW"/>
    <property type="match status" value="1"/>
</dbReference>
<name>A0A7Y7QEN7_LACRH</name>
<organism evidence="2 3">
    <name type="scientific">Lacticaseibacillus rhamnosus</name>
    <name type="common">Lactobacillus rhamnosus</name>
    <dbReference type="NCBI Taxonomy" id="47715"/>
    <lineage>
        <taxon>Bacteria</taxon>
        <taxon>Bacillati</taxon>
        <taxon>Bacillota</taxon>
        <taxon>Bacilli</taxon>
        <taxon>Lactobacillales</taxon>
        <taxon>Lactobacillaceae</taxon>
        <taxon>Lacticaseibacillus</taxon>
    </lineage>
</organism>
<dbReference type="CDD" id="cd01948">
    <property type="entry name" value="EAL"/>
    <property type="match status" value="1"/>
</dbReference>
<evidence type="ECO:0000313" key="3">
    <source>
        <dbReference type="Proteomes" id="UP000542889"/>
    </source>
</evidence>
<dbReference type="AlphaFoldDB" id="A0A7Y7QEN7"/>
<dbReference type="InterPro" id="IPR050706">
    <property type="entry name" value="Cyclic-di-GMP_PDE-like"/>
</dbReference>
<dbReference type="SUPFAM" id="SSF141868">
    <property type="entry name" value="EAL domain-like"/>
    <property type="match status" value="1"/>
</dbReference>
<sequence>MYRYFIQPQLNKANQSLIGYELLMKQHTSRGWQPPVSFSALPAPVIADTLRQTAQKLVLKIGSVSVNLNRMQMLNHQIQTALIDVQNELRPVRLVVELTEEPEEAPIAWAQLEPMIQRFVERGIEISLDDVATGENKLSHIRPLLPYASEMKFALQNDAKLTLSDALMQQRVRFWRDLAAEYHMRFILEGIESAADDRLVDALGIDLRQGYFYGKPQLLKLQASDPTN</sequence>
<dbReference type="PROSITE" id="PS50883">
    <property type="entry name" value="EAL"/>
    <property type="match status" value="1"/>
</dbReference>
<accession>A0A7Y7QEN7</accession>
<feature type="domain" description="EAL" evidence="1">
    <location>
        <begin position="1"/>
        <end position="228"/>
    </location>
</feature>
<dbReference type="GO" id="GO:0071111">
    <property type="term" value="F:cyclic-guanylate-specific phosphodiesterase activity"/>
    <property type="evidence" value="ECO:0007669"/>
    <property type="project" value="InterPro"/>
</dbReference>
<dbReference type="SMART" id="SM00052">
    <property type="entry name" value="EAL"/>
    <property type="match status" value="1"/>
</dbReference>